<accession>A0A7X2MR33</accession>
<proteinExistence type="predicted"/>
<reference evidence="1 2" key="1">
    <citation type="submission" date="2019-11" db="EMBL/GenBank/DDBJ databases">
        <title>Draft Genome Sequence of Plant Growth-Promoting Rhizosphere-Associated Bacteria.</title>
        <authorList>
            <person name="Vasilyev I.Y."/>
            <person name="Radchenko V."/>
            <person name="Ilnitskaya E.V."/>
        </authorList>
    </citation>
    <scope>NUCLEOTIDE SEQUENCE [LARGE SCALE GENOMIC DNA]</scope>
    <source>
        <strain evidence="1 2">VRA_MhP_f</strain>
    </source>
</reference>
<evidence type="ECO:0000313" key="2">
    <source>
        <dbReference type="Proteomes" id="UP000461948"/>
    </source>
</evidence>
<gene>
    <name evidence="1" type="ORF">GKC49_22565</name>
</gene>
<protein>
    <submittedName>
        <fullName evidence="1">DUF3459 domain-containing protein</fullName>
    </submittedName>
</protein>
<name>A0A7X2MR33_ENTAG</name>
<comment type="caution">
    <text evidence="1">The sequence shown here is derived from an EMBL/GenBank/DDBJ whole genome shotgun (WGS) entry which is preliminary data.</text>
</comment>
<dbReference type="EMBL" id="WKLC01001369">
    <property type="protein sequence ID" value="MSE17784.1"/>
    <property type="molecule type" value="Genomic_DNA"/>
</dbReference>
<dbReference type="InterPro" id="IPR013780">
    <property type="entry name" value="Glyco_hydro_b"/>
</dbReference>
<dbReference type="Proteomes" id="UP000461948">
    <property type="component" value="Unassembled WGS sequence"/>
</dbReference>
<dbReference type="AlphaFoldDB" id="A0A7X2MR33"/>
<dbReference type="GO" id="GO:0016798">
    <property type="term" value="F:hydrolase activity, acting on glycosyl bonds"/>
    <property type="evidence" value="ECO:0007669"/>
    <property type="project" value="UniProtKB-KW"/>
</dbReference>
<sequence>GDAGQVVKTAEGFLAVRWDFPQGTLSLALNVGNSTQPIPDLPGETLFAWPQAASELIPNAIVVRLAKREAE</sequence>
<feature type="non-terminal residue" evidence="1">
    <location>
        <position position="1"/>
    </location>
</feature>
<dbReference type="Gene3D" id="2.60.40.1180">
    <property type="entry name" value="Golgi alpha-mannosidase II"/>
    <property type="match status" value="1"/>
</dbReference>
<organism evidence="1 2">
    <name type="scientific">Enterobacter agglomerans</name>
    <name type="common">Erwinia herbicola</name>
    <name type="synonym">Pantoea agglomerans</name>
    <dbReference type="NCBI Taxonomy" id="549"/>
    <lineage>
        <taxon>Bacteria</taxon>
        <taxon>Pseudomonadati</taxon>
        <taxon>Pseudomonadota</taxon>
        <taxon>Gammaproteobacteria</taxon>
        <taxon>Enterobacterales</taxon>
        <taxon>Erwiniaceae</taxon>
        <taxon>Pantoea</taxon>
        <taxon>Pantoea agglomerans group</taxon>
    </lineage>
</organism>
<evidence type="ECO:0000313" key="1">
    <source>
        <dbReference type="EMBL" id="MSE17784.1"/>
    </source>
</evidence>